<dbReference type="RefSeq" id="WP_137100844.1">
    <property type="nucleotide sequence ID" value="NZ_CP039865.1"/>
</dbReference>
<keyword evidence="1 2" id="KW-0597">Phosphoprotein</keyword>
<dbReference type="InterPro" id="IPR011006">
    <property type="entry name" value="CheY-like_superfamily"/>
</dbReference>
<dbReference type="PANTHER" id="PTHR44591:SF23">
    <property type="entry name" value="CHEY SUBFAMILY"/>
    <property type="match status" value="1"/>
</dbReference>
<organism evidence="4 5">
    <name type="scientific">Phreatobacter aquaticus</name>
    <dbReference type="NCBI Taxonomy" id="2570229"/>
    <lineage>
        <taxon>Bacteria</taxon>
        <taxon>Pseudomonadati</taxon>
        <taxon>Pseudomonadota</taxon>
        <taxon>Alphaproteobacteria</taxon>
        <taxon>Hyphomicrobiales</taxon>
        <taxon>Phreatobacteraceae</taxon>
        <taxon>Phreatobacter</taxon>
    </lineage>
</organism>
<accession>A0A4D7QKA1</accession>
<dbReference type="PROSITE" id="PS50110">
    <property type="entry name" value="RESPONSE_REGULATORY"/>
    <property type="match status" value="2"/>
</dbReference>
<dbReference type="GO" id="GO:0000160">
    <property type="term" value="P:phosphorelay signal transduction system"/>
    <property type="evidence" value="ECO:0007669"/>
    <property type="project" value="InterPro"/>
</dbReference>
<feature type="modified residue" description="4-aspartylphosphate" evidence="2">
    <location>
        <position position="189"/>
    </location>
</feature>
<gene>
    <name evidence="4" type="ORF">E8L99_17990</name>
</gene>
<reference evidence="4 5" key="1">
    <citation type="submission" date="2019-04" db="EMBL/GenBank/DDBJ databases">
        <title>Phreatobacter aquaticus sp. nov.</title>
        <authorList>
            <person name="Choi A."/>
            <person name="Baek K."/>
        </authorList>
    </citation>
    <scope>NUCLEOTIDE SEQUENCE [LARGE SCALE GENOMIC DNA]</scope>
    <source>
        <strain evidence="4 5">NMCR1094</strain>
    </source>
</reference>
<feature type="modified residue" description="4-aspartylphosphate" evidence="2">
    <location>
        <position position="71"/>
    </location>
</feature>
<dbReference type="Proteomes" id="UP000298588">
    <property type="component" value="Chromosome"/>
</dbReference>
<evidence type="ECO:0000259" key="3">
    <source>
        <dbReference type="PROSITE" id="PS50110"/>
    </source>
</evidence>
<dbReference type="InterPro" id="IPR050595">
    <property type="entry name" value="Bact_response_regulator"/>
</dbReference>
<evidence type="ECO:0000313" key="4">
    <source>
        <dbReference type="EMBL" id="QCK87515.1"/>
    </source>
</evidence>
<proteinExistence type="predicted"/>
<dbReference type="OrthoDB" id="7979972at2"/>
<dbReference type="Pfam" id="PF00072">
    <property type="entry name" value="Response_reg"/>
    <property type="match status" value="1"/>
</dbReference>
<feature type="domain" description="Response regulatory" evidence="3">
    <location>
        <begin position="20"/>
        <end position="131"/>
    </location>
</feature>
<evidence type="ECO:0000313" key="5">
    <source>
        <dbReference type="Proteomes" id="UP000298588"/>
    </source>
</evidence>
<dbReference type="SMART" id="SM00448">
    <property type="entry name" value="REC"/>
    <property type="match status" value="2"/>
</dbReference>
<feature type="domain" description="Response regulatory" evidence="3">
    <location>
        <begin position="138"/>
        <end position="252"/>
    </location>
</feature>
<keyword evidence="5" id="KW-1185">Reference proteome</keyword>
<sequence length="269" mass="29468">MSNLSDGTSDISLVEAAPWAILVADPSADWRDFIRMGITAFSPWLTVLEACSCAEAVDILTANRINIAFIDMTCCQFFSNRKDLTGKPFVVTLGEGSEAADVATMRKSGVYDHLVKPLDQDAITRILETYACMTLQTRILLVDPSDETRAAVSDCFAQSLFEVAVEEAEDAVSGIEAYMRSPADVVVVDRGLAEADGFQILRIIRAHNPGVRVVLMADEAANLRPLTYQGEIKPLARPFGPEDVDRVMHQVLGLPLPYKIWDQTRSSGL</sequence>
<dbReference type="SUPFAM" id="SSF52172">
    <property type="entry name" value="CheY-like"/>
    <property type="match status" value="2"/>
</dbReference>
<dbReference type="CDD" id="cd00156">
    <property type="entry name" value="REC"/>
    <property type="match status" value="1"/>
</dbReference>
<dbReference type="AlphaFoldDB" id="A0A4D7QKA1"/>
<evidence type="ECO:0000256" key="1">
    <source>
        <dbReference type="ARBA" id="ARBA00022553"/>
    </source>
</evidence>
<name>A0A4D7QKA1_9HYPH</name>
<dbReference type="EMBL" id="CP039865">
    <property type="protein sequence ID" value="QCK87515.1"/>
    <property type="molecule type" value="Genomic_DNA"/>
</dbReference>
<dbReference type="PANTHER" id="PTHR44591">
    <property type="entry name" value="STRESS RESPONSE REGULATOR PROTEIN 1"/>
    <property type="match status" value="1"/>
</dbReference>
<dbReference type="Gene3D" id="3.40.50.2300">
    <property type="match status" value="2"/>
</dbReference>
<protein>
    <submittedName>
        <fullName evidence="4">Response regulator</fullName>
    </submittedName>
</protein>
<evidence type="ECO:0000256" key="2">
    <source>
        <dbReference type="PROSITE-ProRule" id="PRU00169"/>
    </source>
</evidence>
<dbReference type="InterPro" id="IPR001789">
    <property type="entry name" value="Sig_transdc_resp-reg_receiver"/>
</dbReference>
<dbReference type="KEGG" id="paqt:E8L99_17990"/>